<dbReference type="PANTHER" id="PTHR40078:SF1">
    <property type="entry name" value="INTEGRAL MEMBRANE PROTEIN"/>
    <property type="match status" value="1"/>
</dbReference>
<evidence type="ECO:0000256" key="1">
    <source>
        <dbReference type="SAM" id="Phobius"/>
    </source>
</evidence>
<keyword evidence="1" id="KW-0812">Transmembrane</keyword>
<dbReference type="AlphaFoldDB" id="A0A8J3MNE2"/>
<reference evidence="2" key="1">
    <citation type="submission" date="2020-10" db="EMBL/GenBank/DDBJ databases">
        <title>Taxonomic study of unclassified bacteria belonging to the class Ktedonobacteria.</title>
        <authorList>
            <person name="Yabe S."/>
            <person name="Wang C.M."/>
            <person name="Zheng Y."/>
            <person name="Sakai Y."/>
            <person name="Cavaletti L."/>
            <person name="Monciardini P."/>
            <person name="Donadio S."/>
        </authorList>
    </citation>
    <scope>NUCLEOTIDE SEQUENCE</scope>
    <source>
        <strain evidence="2">SOSP1-1</strain>
    </source>
</reference>
<feature type="transmembrane region" description="Helical" evidence="1">
    <location>
        <begin position="70"/>
        <end position="89"/>
    </location>
</feature>
<evidence type="ECO:0000313" key="2">
    <source>
        <dbReference type="EMBL" id="GHO42627.1"/>
    </source>
</evidence>
<feature type="transmembrane region" description="Helical" evidence="1">
    <location>
        <begin position="43"/>
        <end position="63"/>
    </location>
</feature>
<feature type="transmembrane region" description="Helical" evidence="1">
    <location>
        <begin position="144"/>
        <end position="164"/>
    </location>
</feature>
<evidence type="ECO:0000313" key="3">
    <source>
        <dbReference type="Proteomes" id="UP000612362"/>
    </source>
</evidence>
<organism evidence="2 3">
    <name type="scientific">Ktedonospora formicarum</name>
    <dbReference type="NCBI Taxonomy" id="2778364"/>
    <lineage>
        <taxon>Bacteria</taxon>
        <taxon>Bacillati</taxon>
        <taxon>Chloroflexota</taxon>
        <taxon>Ktedonobacteria</taxon>
        <taxon>Ktedonobacterales</taxon>
        <taxon>Ktedonobacteraceae</taxon>
        <taxon>Ktedonospora</taxon>
    </lineage>
</organism>
<gene>
    <name evidence="2" type="ORF">KSX_07900</name>
</gene>
<keyword evidence="1" id="KW-1133">Transmembrane helix</keyword>
<feature type="transmembrane region" description="Helical" evidence="1">
    <location>
        <begin position="101"/>
        <end position="123"/>
    </location>
</feature>
<keyword evidence="3" id="KW-1185">Reference proteome</keyword>
<proteinExistence type="predicted"/>
<dbReference type="Proteomes" id="UP000612362">
    <property type="component" value="Unassembled WGS sequence"/>
</dbReference>
<keyword evidence="1" id="KW-0472">Membrane</keyword>
<name>A0A8J3MNE2_9CHLR</name>
<dbReference type="PANTHER" id="PTHR40078">
    <property type="entry name" value="INTEGRAL MEMBRANE PROTEIN-RELATED"/>
    <property type="match status" value="1"/>
</dbReference>
<sequence>MLRLLCVCVGLALYALGIVLTFRSGLGLDPWDVLHQGISRHTPLSFGTANIAIGALLIVLCLFFRVYPGVGTVLNMLLIGSLVDLFLRLNVVPDLGDAGLFWRLLVNVAGVGVIGLGTAFYITPRMGAGPRDSLMLYLHQRTKLRLAIVRVSIEVCVLVIGFLLGGTVGFGTLIFAGGIGPAVEGSFYVLRKIGELVRAPQVQPQQERAESGEAMSQLISKK</sequence>
<accession>A0A8J3MNE2</accession>
<comment type="caution">
    <text evidence="2">The sequence shown here is derived from an EMBL/GenBank/DDBJ whole genome shotgun (WGS) entry which is preliminary data.</text>
</comment>
<protein>
    <submittedName>
        <fullName evidence="2">Membrane protein</fullName>
    </submittedName>
</protein>
<feature type="transmembrane region" description="Helical" evidence="1">
    <location>
        <begin position="170"/>
        <end position="190"/>
    </location>
</feature>
<dbReference type="InterPro" id="IPR038750">
    <property type="entry name" value="YczE/YyaS-like"/>
</dbReference>
<dbReference type="EMBL" id="BNJF01000001">
    <property type="protein sequence ID" value="GHO42627.1"/>
    <property type="molecule type" value="Genomic_DNA"/>
</dbReference>
<dbReference type="Pfam" id="PF19700">
    <property type="entry name" value="DUF6198"/>
    <property type="match status" value="1"/>
</dbReference>